<dbReference type="Proteomes" id="UP001163324">
    <property type="component" value="Chromosome 4"/>
</dbReference>
<gene>
    <name evidence="1" type="ORF">N3K66_005104</name>
</gene>
<dbReference type="EMBL" id="CM047943">
    <property type="protein sequence ID" value="KAI9900842.1"/>
    <property type="molecule type" value="Genomic_DNA"/>
</dbReference>
<reference evidence="1" key="1">
    <citation type="submission" date="2022-10" db="EMBL/GenBank/DDBJ databases">
        <title>Complete Genome of Trichothecium roseum strain YXFP-22015, a Plant Pathogen Isolated from Citrus.</title>
        <authorList>
            <person name="Wang Y."/>
            <person name="Zhu L."/>
        </authorList>
    </citation>
    <scope>NUCLEOTIDE SEQUENCE</scope>
    <source>
        <strain evidence="1">YXFP-22015</strain>
    </source>
</reference>
<organism evidence="1 2">
    <name type="scientific">Trichothecium roseum</name>
    <dbReference type="NCBI Taxonomy" id="47278"/>
    <lineage>
        <taxon>Eukaryota</taxon>
        <taxon>Fungi</taxon>
        <taxon>Dikarya</taxon>
        <taxon>Ascomycota</taxon>
        <taxon>Pezizomycotina</taxon>
        <taxon>Sordariomycetes</taxon>
        <taxon>Hypocreomycetidae</taxon>
        <taxon>Hypocreales</taxon>
        <taxon>Hypocreales incertae sedis</taxon>
        <taxon>Trichothecium</taxon>
    </lineage>
</organism>
<name>A0ACC0V3G7_9HYPO</name>
<keyword evidence="2" id="KW-1185">Reference proteome</keyword>
<proteinExistence type="predicted"/>
<protein>
    <submittedName>
        <fullName evidence="1">Uncharacterized protein</fullName>
    </submittedName>
</protein>
<comment type="caution">
    <text evidence="1">The sequence shown here is derived from an EMBL/GenBank/DDBJ whole genome shotgun (WGS) entry which is preliminary data.</text>
</comment>
<evidence type="ECO:0000313" key="1">
    <source>
        <dbReference type="EMBL" id="KAI9900842.1"/>
    </source>
</evidence>
<sequence>MASSSSVPPSASPGANKFHFLVVVQDNPDSREVRMKTRPEHFKQVPEKVGSGEWKVGGALLKDVPKDPEDVSTWDFWGSTLVCVAGSRQEVLDKLRADAYATSGTWDMNSVQIYPFKPAFKMQD</sequence>
<evidence type="ECO:0000313" key="2">
    <source>
        <dbReference type="Proteomes" id="UP001163324"/>
    </source>
</evidence>
<accession>A0ACC0V3G7</accession>